<feature type="compositionally biased region" description="Basic and acidic residues" evidence="3">
    <location>
        <begin position="29"/>
        <end position="42"/>
    </location>
</feature>
<evidence type="ECO:0000313" key="5">
    <source>
        <dbReference type="EMBL" id="MBY8821757.1"/>
    </source>
</evidence>
<feature type="region of interest" description="Disordered" evidence="3">
    <location>
        <begin position="1"/>
        <end position="46"/>
    </location>
</feature>
<dbReference type="PROSITE" id="PS50977">
    <property type="entry name" value="HTH_TETR_2"/>
    <property type="match status" value="1"/>
</dbReference>
<dbReference type="SUPFAM" id="SSF46689">
    <property type="entry name" value="Homeodomain-like"/>
    <property type="match status" value="1"/>
</dbReference>
<dbReference type="InterPro" id="IPR001647">
    <property type="entry name" value="HTH_TetR"/>
</dbReference>
<evidence type="ECO:0000256" key="2">
    <source>
        <dbReference type="PROSITE-ProRule" id="PRU00335"/>
    </source>
</evidence>
<comment type="caution">
    <text evidence="5">The sequence shown here is derived from an EMBL/GenBank/DDBJ whole genome shotgun (WGS) entry which is preliminary data.</text>
</comment>
<organism evidence="5 6">
    <name type="scientific">Sphingomonas colocasiae</name>
    <dbReference type="NCBI Taxonomy" id="1848973"/>
    <lineage>
        <taxon>Bacteria</taxon>
        <taxon>Pseudomonadati</taxon>
        <taxon>Pseudomonadota</taxon>
        <taxon>Alphaproteobacteria</taxon>
        <taxon>Sphingomonadales</taxon>
        <taxon>Sphingomonadaceae</taxon>
        <taxon>Sphingomonas</taxon>
    </lineage>
</organism>
<sequence length="237" mass="26927">MARLAERIQKSGSPMTSRIPTPPGAAPKGDARTAEVSDIDRRKSPKQQRAVITAEALLQAAEQIIVREGFKNATTNRIAEVAGVSVGSLYQYFPNKQAIVRALVEETVSRAAARVRENLRNLMDEPLEPALRRIMGLLLEIYRENHFILFRILDDVPELRQYTKSLAVETYTHSTNLAFLEQHHAEIRVTDLRTALLLIERATIHNMQYFITDNPTNLTEDQFLDEITRMAVNYLTK</sequence>
<feature type="compositionally biased region" description="Polar residues" evidence="3">
    <location>
        <begin position="10"/>
        <end position="19"/>
    </location>
</feature>
<dbReference type="InterPro" id="IPR023772">
    <property type="entry name" value="DNA-bd_HTH_TetR-type_CS"/>
</dbReference>
<dbReference type="PRINTS" id="PR00455">
    <property type="entry name" value="HTHTETR"/>
</dbReference>
<evidence type="ECO:0000256" key="1">
    <source>
        <dbReference type="ARBA" id="ARBA00023125"/>
    </source>
</evidence>
<dbReference type="PANTHER" id="PTHR30055:SF223">
    <property type="entry name" value="HTH-TYPE TRANSCRIPTIONAL REGULATOR UIDR"/>
    <property type="match status" value="1"/>
</dbReference>
<feature type="domain" description="HTH tetR-type" evidence="4">
    <location>
        <begin position="51"/>
        <end position="111"/>
    </location>
</feature>
<dbReference type="PROSITE" id="PS01081">
    <property type="entry name" value="HTH_TETR_1"/>
    <property type="match status" value="1"/>
</dbReference>
<evidence type="ECO:0000259" key="4">
    <source>
        <dbReference type="PROSITE" id="PS50977"/>
    </source>
</evidence>
<dbReference type="Gene3D" id="1.10.357.10">
    <property type="entry name" value="Tetracycline Repressor, domain 2"/>
    <property type="match status" value="1"/>
</dbReference>
<gene>
    <name evidence="5" type="ORF">K7G82_05610</name>
</gene>
<evidence type="ECO:0000256" key="3">
    <source>
        <dbReference type="SAM" id="MobiDB-lite"/>
    </source>
</evidence>
<dbReference type="InterPro" id="IPR050109">
    <property type="entry name" value="HTH-type_TetR-like_transc_reg"/>
</dbReference>
<dbReference type="Pfam" id="PF00440">
    <property type="entry name" value="TetR_N"/>
    <property type="match status" value="1"/>
</dbReference>
<keyword evidence="1 2" id="KW-0238">DNA-binding</keyword>
<dbReference type="EMBL" id="JAINVV010000003">
    <property type="protein sequence ID" value="MBY8821757.1"/>
    <property type="molecule type" value="Genomic_DNA"/>
</dbReference>
<accession>A0ABS7PKE3</accession>
<feature type="DNA-binding region" description="H-T-H motif" evidence="2">
    <location>
        <begin position="74"/>
        <end position="93"/>
    </location>
</feature>
<dbReference type="Proteomes" id="UP000706039">
    <property type="component" value="Unassembled WGS sequence"/>
</dbReference>
<keyword evidence="6" id="KW-1185">Reference proteome</keyword>
<evidence type="ECO:0000313" key="6">
    <source>
        <dbReference type="Proteomes" id="UP000706039"/>
    </source>
</evidence>
<reference evidence="5 6" key="1">
    <citation type="submission" date="2021-08" db="EMBL/GenBank/DDBJ databases">
        <authorList>
            <person name="Tuo L."/>
        </authorList>
    </citation>
    <scope>NUCLEOTIDE SEQUENCE [LARGE SCALE GENOMIC DNA]</scope>
    <source>
        <strain evidence="5 6">JCM 31229</strain>
    </source>
</reference>
<dbReference type="InterPro" id="IPR009057">
    <property type="entry name" value="Homeodomain-like_sf"/>
</dbReference>
<dbReference type="PANTHER" id="PTHR30055">
    <property type="entry name" value="HTH-TYPE TRANSCRIPTIONAL REGULATOR RUTR"/>
    <property type="match status" value="1"/>
</dbReference>
<proteinExistence type="predicted"/>
<protein>
    <submittedName>
        <fullName evidence="5">TetR/AcrR family transcriptional regulator</fullName>
    </submittedName>
</protein>
<name>A0ABS7PKE3_9SPHN</name>